<proteinExistence type="predicted"/>
<dbReference type="RefSeq" id="WP_225687254.1">
    <property type="nucleotide sequence ID" value="NZ_JAERSE020000002.1"/>
</dbReference>
<reference evidence="1 2" key="1">
    <citation type="submission" date="2021-09" db="EMBL/GenBank/DDBJ databases">
        <title>Genome sequencing and assembly of Chryseobacterium sp. RG1.</title>
        <authorList>
            <person name="Chhetri G."/>
        </authorList>
    </citation>
    <scope>NUCLEOTIDE SEQUENCE [LARGE SCALE GENOMIC DNA]</scope>
    <source>
        <strain evidence="1 2">RG1</strain>
    </source>
</reference>
<protein>
    <submittedName>
        <fullName evidence="1">Uncharacterized protein</fullName>
    </submittedName>
</protein>
<keyword evidence="2" id="KW-1185">Reference proteome</keyword>
<evidence type="ECO:0000313" key="1">
    <source>
        <dbReference type="EMBL" id="MCA6066944.1"/>
    </source>
</evidence>
<name>A0ABS7ZYX5_9FLAO</name>
<gene>
    <name evidence="1" type="ORF">JI747_007130</name>
</gene>
<organism evidence="1 2">
    <name type="scientific">Chryseobacterium tagetis</name>
    <dbReference type="NCBI Taxonomy" id="2801334"/>
    <lineage>
        <taxon>Bacteria</taxon>
        <taxon>Pseudomonadati</taxon>
        <taxon>Bacteroidota</taxon>
        <taxon>Flavobacteriia</taxon>
        <taxon>Flavobacteriales</taxon>
        <taxon>Weeksellaceae</taxon>
        <taxon>Chryseobacterium group</taxon>
        <taxon>Chryseobacterium</taxon>
    </lineage>
</organism>
<dbReference type="Proteomes" id="UP000618240">
    <property type="component" value="Unassembled WGS sequence"/>
</dbReference>
<sequence>MSNIGKIIRVNALPPLKERENNVIYQVAAPGAATYTDYAIDSNGDLKTPSYIPLTGTEEGKPLTKNIEVDHNEEGSVGFISNTPDISEAVIAIQEGNSILAESRNNTDNNSSSISVHHDTGIEISATTPNDQFSAIVDVSGLQGNEYIQPTSDQHYVQRKYVADNFTSQTALNSTLANYYTKPETYSKTEVDAKFSAVYRPKGSVDNFTSLPTTGNVEGDVYNLLDTGANYVWVTNLNNTGTAGWDKLSETVDLTNYVTLNTDQDIESRKQFIRNGGGENWDNNPITLLGLGGKFAGVTFYSSGFDIGQLTFNGNFNFLNQDSTGYKNLVAQGYYKAGSSNDYLLRGAGDHVLMSDFALATDLSEYVTVSTPQDIEARKSFGGATGNNFNSGAIETRGNGSTIYPSIGFHQPGLYGSSLQYRGDGFYFMNINGAEFDDVRAAGYIKDTSSDAYVLTGGGGHKAISDFAQTSQLGNYVTINTAQTIEADKTLANAAKLTILGTETYGANNTQSFNLAEPNGNIVSGWLNTFYGNFWKYGIVRGGDSSSSGVKFGFDFSSDDNTTYSRVLSIDANSGALELKNGGKIDEYGNTTIKQITSGSNATGTWWLNKNGSGDNVASIGTLFNSGDYQYSYIGWGASPWEASTCLAVAPDAFLYKGNQVWHAGNFNPATKTNAMQNATGVGFSSGNFPTVDGTEYPYFYYDNGTTSGLVPIATQGWINYRFNKLSGDFVTINGVAQNILGDKSFASSSSVTFEGVDLNTVHVWRNTTGDIGIVSGHEYQHYDTRWKVGNRRGSSTNSLGYSFEFSNDNGATYTEKARIDATGIFTGNAFSSPVLTGNQIFNANQTNVLVIGNDEVPDIYYNSLNNHVFISNGATKAVVTNTGLSVHGDISVNGSSVITESQRGTANGFAPLGTDSKISSAYLPSYVDDVLEFANLAAFPVTGESGKIYVDLDTNLTYRWGGSSYTQIAAGAVQSVNGHVGIVTLGKSDVGLANADNTSDAAKNVLSATKWTTPRTLSYTGDVTGSASVDGSGNVGFAMTLANSGVSAGTYNSVNVDAKGRVLSGTNINYATESYVADLLQQNYLDQSVSDERFVNAEGDETINGNKTFSSSPSIPAATSGDHAVNLEQLTANLAHVVNDNDDFKLLEVYRLIDSTPIDLDDTRVKKYNIVFDGSSNGSVNINHLRDNQYYQFSNIAGTGADLRIGVEGYGMVDIVSPGKTAVYMSWGDGKLLKISENANVSII</sequence>
<evidence type="ECO:0000313" key="2">
    <source>
        <dbReference type="Proteomes" id="UP000618240"/>
    </source>
</evidence>
<accession>A0ABS7ZYX5</accession>
<comment type="caution">
    <text evidence="1">The sequence shown here is derived from an EMBL/GenBank/DDBJ whole genome shotgun (WGS) entry which is preliminary data.</text>
</comment>
<dbReference type="EMBL" id="JAERSE020000002">
    <property type="protein sequence ID" value="MCA6066944.1"/>
    <property type="molecule type" value="Genomic_DNA"/>
</dbReference>